<name>A0A939EH09_9HYPH</name>
<dbReference type="AlphaFoldDB" id="A0A939EH09"/>
<reference evidence="1" key="1">
    <citation type="submission" date="2020-12" db="EMBL/GenBank/DDBJ databases">
        <title>Oil enriched cultivation method for isolating marine PHA-producing bacteria.</title>
        <authorList>
            <person name="Zheng W."/>
            <person name="Yu S."/>
            <person name="Huang Y."/>
        </authorList>
    </citation>
    <scope>NUCLEOTIDE SEQUENCE</scope>
    <source>
        <strain evidence="1">SY-2-12</strain>
    </source>
</reference>
<evidence type="ECO:0000313" key="1">
    <source>
        <dbReference type="EMBL" id="MBN9672980.1"/>
    </source>
</evidence>
<dbReference type="Proteomes" id="UP000664096">
    <property type="component" value="Unassembled WGS sequence"/>
</dbReference>
<evidence type="ECO:0000313" key="2">
    <source>
        <dbReference type="Proteomes" id="UP000664096"/>
    </source>
</evidence>
<comment type="caution">
    <text evidence="1">The sequence shown here is derived from an EMBL/GenBank/DDBJ whole genome shotgun (WGS) entry which is preliminary data.</text>
</comment>
<organism evidence="1 2">
    <name type="scientific">Roseibium aggregatum</name>
    <dbReference type="NCBI Taxonomy" id="187304"/>
    <lineage>
        <taxon>Bacteria</taxon>
        <taxon>Pseudomonadati</taxon>
        <taxon>Pseudomonadota</taxon>
        <taxon>Alphaproteobacteria</taxon>
        <taxon>Hyphomicrobiales</taxon>
        <taxon>Stappiaceae</taxon>
        <taxon>Roseibium</taxon>
    </lineage>
</organism>
<protein>
    <submittedName>
        <fullName evidence="1">Uncharacterized protein</fullName>
    </submittedName>
</protein>
<dbReference type="EMBL" id="JAEKJZ010000005">
    <property type="protein sequence ID" value="MBN9672980.1"/>
    <property type="molecule type" value="Genomic_DNA"/>
</dbReference>
<dbReference type="RefSeq" id="WP_207142816.1">
    <property type="nucleotide sequence ID" value="NZ_JAEKJZ010000005.1"/>
</dbReference>
<proteinExistence type="predicted"/>
<sequence>MSIIDDSGMGRRFVLDLNRTLHLSTTNDGMDAAFAGNQIGSRKPDNRLCLAVTLERC</sequence>
<gene>
    <name evidence="1" type="ORF">JF539_21675</name>
</gene>
<accession>A0A939EH09</accession>